<protein>
    <submittedName>
        <fullName evidence="3">Fibronectin type III domain-containing protein</fullName>
    </submittedName>
</protein>
<dbReference type="PANTHER" id="PTHR46708:SF2">
    <property type="entry name" value="FIBRONECTIN TYPE-III DOMAIN-CONTAINING PROTEIN"/>
    <property type="match status" value="1"/>
</dbReference>
<evidence type="ECO:0000256" key="1">
    <source>
        <dbReference type="ARBA" id="ARBA00022737"/>
    </source>
</evidence>
<feature type="domain" description="Fibronectin type-III" evidence="2">
    <location>
        <begin position="110"/>
        <end position="214"/>
    </location>
</feature>
<dbReference type="InterPro" id="IPR013320">
    <property type="entry name" value="ConA-like_dom_sf"/>
</dbReference>
<sequence length="286" mass="31082">MSQLKHSICQMATLGWWLMLSLAAVSCNEDDQSGGQLAAPTTMLTANSIGIDRFGIYWSSVSGADSYEIRLDGEVLTTVQDTEYTFTGLAEATSYTAGVRALSDTAEASEWSEIRVKTYSSSQVTRLDAPTLTAPTSSVTQTGFTVAWEAVEHADYYTWTLDGGQETSTEELQVTCSQLNPATTYTIRVRAESKAGSYAASEWSEIRVRTSSEGTGAEDAPEGYRLVWSDEFDGNTLDESIWNIEVNGSGGGNNELQYYCERGVSVGAEPESGRNCLILTATRENY</sequence>
<reference evidence="3" key="1">
    <citation type="journal article" date="2013" name="Environ. Microbiol.">
        <title>Microbiota from the distal guts of lean and obese adolescents exhibit partial functional redundancy besides clear differences in community structure.</title>
        <authorList>
            <person name="Ferrer M."/>
            <person name="Ruiz A."/>
            <person name="Lanza F."/>
            <person name="Haange S.B."/>
            <person name="Oberbach A."/>
            <person name="Till H."/>
            <person name="Bargiela R."/>
            <person name="Campoy C."/>
            <person name="Segura M.T."/>
            <person name="Richter M."/>
            <person name="von Bergen M."/>
            <person name="Seifert J."/>
            <person name="Suarez A."/>
        </authorList>
    </citation>
    <scope>NUCLEOTIDE SEQUENCE</scope>
</reference>
<dbReference type="CDD" id="cd00063">
    <property type="entry name" value="FN3"/>
    <property type="match status" value="1"/>
</dbReference>
<dbReference type="Gene3D" id="2.60.40.10">
    <property type="entry name" value="Immunoglobulins"/>
    <property type="match status" value="2"/>
</dbReference>
<accession>K1RYD3</accession>
<keyword evidence="1" id="KW-0677">Repeat</keyword>
<dbReference type="Pfam" id="PF00041">
    <property type="entry name" value="fn3"/>
    <property type="match status" value="1"/>
</dbReference>
<dbReference type="SUPFAM" id="SSF49899">
    <property type="entry name" value="Concanavalin A-like lectins/glucanases"/>
    <property type="match status" value="1"/>
</dbReference>
<dbReference type="InterPro" id="IPR050991">
    <property type="entry name" value="ECM_Regulatory_Proteins"/>
</dbReference>
<dbReference type="PANTHER" id="PTHR46708">
    <property type="entry name" value="TENASCIN"/>
    <property type="match status" value="1"/>
</dbReference>
<dbReference type="SMART" id="SM00060">
    <property type="entry name" value="FN3"/>
    <property type="match status" value="2"/>
</dbReference>
<dbReference type="InterPro" id="IPR036116">
    <property type="entry name" value="FN3_sf"/>
</dbReference>
<evidence type="ECO:0000259" key="2">
    <source>
        <dbReference type="PROSITE" id="PS50853"/>
    </source>
</evidence>
<comment type="caution">
    <text evidence="3">The sequence shown here is derived from an EMBL/GenBank/DDBJ whole genome shotgun (WGS) entry which is preliminary data.</text>
</comment>
<dbReference type="AlphaFoldDB" id="K1RYD3"/>
<dbReference type="PROSITE" id="PS51257">
    <property type="entry name" value="PROKAR_LIPOPROTEIN"/>
    <property type="match status" value="1"/>
</dbReference>
<organism evidence="3">
    <name type="scientific">human gut metagenome</name>
    <dbReference type="NCBI Taxonomy" id="408170"/>
    <lineage>
        <taxon>unclassified sequences</taxon>
        <taxon>metagenomes</taxon>
        <taxon>organismal metagenomes</taxon>
    </lineage>
</organism>
<dbReference type="InterPro" id="IPR013783">
    <property type="entry name" value="Ig-like_fold"/>
</dbReference>
<feature type="non-terminal residue" evidence="3">
    <location>
        <position position="286"/>
    </location>
</feature>
<dbReference type="EMBL" id="AJWY01011163">
    <property type="protein sequence ID" value="EKC53512.1"/>
    <property type="molecule type" value="Genomic_DNA"/>
</dbReference>
<evidence type="ECO:0000313" key="3">
    <source>
        <dbReference type="EMBL" id="EKC53512.1"/>
    </source>
</evidence>
<dbReference type="PROSITE" id="PS50853">
    <property type="entry name" value="FN3"/>
    <property type="match status" value="1"/>
</dbReference>
<gene>
    <name evidence="3" type="ORF">LEA_16332</name>
</gene>
<proteinExistence type="predicted"/>
<dbReference type="Gene3D" id="2.60.120.200">
    <property type="match status" value="1"/>
</dbReference>
<dbReference type="InterPro" id="IPR003961">
    <property type="entry name" value="FN3_dom"/>
</dbReference>
<name>K1RYD3_9ZZZZ</name>
<dbReference type="SUPFAM" id="SSF49265">
    <property type="entry name" value="Fibronectin type III"/>
    <property type="match status" value="1"/>
</dbReference>